<dbReference type="Gene3D" id="1.10.443.10">
    <property type="entry name" value="Intergrase catalytic core"/>
    <property type="match status" value="1"/>
</dbReference>
<proteinExistence type="inferred from homology"/>
<reference evidence="5 6" key="1">
    <citation type="submission" date="2020-04" db="EMBL/GenBank/DDBJ databases">
        <title>A novel gut-associated lysogenic phage, Bacteroides phage BV01, alters the host transcriptome and bile acid metabolism in Bacteroides vulgatus.</title>
        <authorList>
            <person name="Campbell D.E."/>
            <person name="Ly L."/>
            <person name="Ridlon J.M."/>
            <person name="Hsiao A."/>
            <person name="Degnan P.H."/>
        </authorList>
    </citation>
    <scope>NUCLEOTIDE SEQUENCE [LARGE SCALE GENOMIC DNA]</scope>
    <source>
        <strain evidence="5 6">VPI-BV8526</strain>
    </source>
</reference>
<evidence type="ECO:0000259" key="4">
    <source>
        <dbReference type="PROSITE" id="PS51898"/>
    </source>
</evidence>
<evidence type="ECO:0000256" key="2">
    <source>
        <dbReference type="ARBA" id="ARBA00023125"/>
    </source>
</evidence>
<evidence type="ECO:0000313" key="6">
    <source>
        <dbReference type="Proteomes" id="UP000583639"/>
    </source>
</evidence>
<keyword evidence="3" id="KW-0233">DNA recombination</keyword>
<protein>
    <submittedName>
        <fullName evidence="5">Tyrosine-type recombinase/integrase</fullName>
    </submittedName>
</protein>
<dbReference type="PANTHER" id="PTHR30349:SF41">
    <property type="entry name" value="INTEGRASE_RECOMBINASE PROTEIN MJ0367-RELATED"/>
    <property type="match status" value="1"/>
</dbReference>
<name>A0A848QZ76_PHOVU</name>
<dbReference type="InterPro" id="IPR011010">
    <property type="entry name" value="DNA_brk_join_enz"/>
</dbReference>
<feature type="domain" description="Tyr recombinase" evidence="4">
    <location>
        <begin position="108"/>
        <end position="314"/>
    </location>
</feature>
<sequence>MSNESFCFTSPLGSLMDEYLSIKRHQNVGVRGILTVLYELDQMPSVRRMQKLAITQDIYLEWLENVNICSERTRYAKILVIRQFSQFMCHVGYASYIPLLPKRPKTSYIPRIYSEQEVKSLFNAIDNTLLQCRHNTTCLIGLPAIFRFLYYCGARVGEVLAIRNSDVNMQEGFVILKETKNRKHRLIPLNEQMKEVLCTYMHYRDKMPLASSAEPDSFLFVNHRGEQISRTAVYTRFREMLKTCGITHVGYGEGPRVHDLRHTFAVHSVYHMVKSGMDVYTAWPVISTLLGHHDIYSTEHYVRLALEVYPDLYQAVGNKLSTIFPDI</sequence>
<comment type="caution">
    <text evidence="5">The sequence shown here is derived from an EMBL/GenBank/DDBJ whole genome shotgun (WGS) entry which is preliminary data.</text>
</comment>
<accession>A0A848QZ76</accession>
<dbReference type="GO" id="GO:0003677">
    <property type="term" value="F:DNA binding"/>
    <property type="evidence" value="ECO:0007669"/>
    <property type="project" value="UniProtKB-KW"/>
</dbReference>
<dbReference type="Pfam" id="PF00589">
    <property type="entry name" value="Phage_integrase"/>
    <property type="match status" value="1"/>
</dbReference>
<dbReference type="InterPro" id="IPR002104">
    <property type="entry name" value="Integrase_catalytic"/>
</dbReference>
<evidence type="ECO:0000256" key="3">
    <source>
        <dbReference type="ARBA" id="ARBA00023172"/>
    </source>
</evidence>
<comment type="similarity">
    <text evidence="1">Belongs to the 'phage' integrase family.</text>
</comment>
<evidence type="ECO:0000313" key="5">
    <source>
        <dbReference type="EMBL" id="NMW39982.1"/>
    </source>
</evidence>
<dbReference type="PANTHER" id="PTHR30349">
    <property type="entry name" value="PHAGE INTEGRASE-RELATED"/>
    <property type="match status" value="1"/>
</dbReference>
<dbReference type="RefSeq" id="WP_172769975.1">
    <property type="nucleotide sequence ID" value="NZ_JABDSI010000102.1"/>
</dbReference>
<evidence type="ECO:0000256" key="1">
    <source>
        <dbReference type="ARBA" id="ARBA00008857"/>
    </source>
</evidence>
<dbReference type="SUPFAM" id="SSF56349">
    <property type="entry name" value="DNA breaking-rejoining enzymes"/>
    <property type="match status" value="1"/>
</dbReference>
<dbReference type="PROSITE" id="PS51898">
    <property type="entry name" value="TYR_RECOMBINASE"/>
    <property type="match status" value="1"/>
</dbReference>
<dbReference type="GO" id="GO:0015074">
    <property type="term" value="P:DNA integration"/>
    <property type="evidence" value="ECO:0007669"/>
    <property type="project" value="InterPro"/>
</dbReference>
<dbReference type="InterPro" id="IPR013762">
    <property type="entry name" value="Integrase-like_cat_sf"/>
</dbReference>
<organism evidence="5 6">
    <name type="scientific">Phocaeicola vulgatus</name>
    <name type="common">Bacteroides vulgatus</name>
    <dbReference type="NCBI Taxonomy" id="821"/>
    <lineage>
        <taxon>Bacteria</taxon>
        <taxon>Pseudomonadati</taxon>
        <taxon>Bacteroidota</taxon>
        <taxon>Bacteroidia</taxon>
        <taxon>Bacteroidales</taxon>
        <taxon>Bacteroidaceae</taxon>
        <taxon>Phocaeicola</taxon>
    </lineage>
</organism>
<dbReference type="InterPro" id="IPR050090">
    <property type="entry name" value="Tyrosine_recombinase_XerCD"/>
</dbReference>
<dbReference type="GO" id="GO:0006310">
    <property type="term" value="P:DNA recombination"/>
    <property type="evidence" value="ECO:0007669"/>
    <property type="project" value="UniProtKB-KW"/>
</dbReference>
<dbReference type="Proteomes" id="UP000583639">
    <property type="component" value="Unassembled WGS sequence"/>
</dbReference>
<dbReference type="EMBL" id="JABDSI010000102">
    <property type="protein sequence ID" value="NMW39982.1"/>
    <property type="molecule type" value="Genomic_DNA"/>
</dbReference>
<gene>
    <name evidence="5" type="ORF">HKQ55_07500</name>
</gene>
<dbReference type="AlphaFoldDB" id="A0A848QZ76"/>
<keyword evidence="2" id="KW-0238">DNA-binding</keyword>